<dbReference type="InterPro" id="IPR000719">
    <property type="entry name" value="Prot_kinase_dom"/>
</dbReference>
<dbReference type="SUPFAM" id="SSF56112">
    <property type="entry name" value="Protein kinase-like (PK-like)"/>
    <property type="match status" value="1"/>
</dbReference>
<gene>
    <name evidence="12" type="ORF">ESZ26_03195</name>
    <name evidence="13" type="ORF">ESZ27_00170</name>
</gene>
<feature type="repeat" description="TPR" evidence="9">
    <location>
        <begin position="740"/>
        <end position="773"/>
    </location>
</feature>
<dbReference type="SMART" id="SM00220">
    <property type="entry name" value="S_TKc"/>
    <property type="match status" value="1"/>
</dbReference>
<evidence type="ECO:0000256" key="6">
    <source>
        <dbReference type="ARBA" id="ARBA00022840"/>
    </source>
</evidence>
<evidence type="ECO:0000256" key="7">
    <source>
        <dbReference type="ARBA" id="ARBA00047899"/>
    </source>
</evidence>
<dbReference type="GO" id="GO:0007165">
    <property type="term" value="P:signal transduction"/>
    <property type="evidence" value="ECO:0007669"/>
    <property type="project" value="TreeGrafter"/>
</dbReference>
<keyword evidence="4" id="KW-0547">Nucleotide-binding</keyword>
<feature type="repeat" description="TPR" evidence="9">
    <location>
        <begin position="516"/>
        <end position="549"/>
    </location>
</feature>
<dbReference type="SMART" id="SM00028">
    <property type="entry name" value="TPR"/>
    <property type="match status" value="8"/>
</dbReference>
<evidence type="ECO:0000256" key="3">
    <source>
        <dbReference type="ARBA" id="ARBA00022679"/>
    </source>
</evidence>
<dbReference type="InterPro" id="IPR011009">
    <property type="entry name" value="Kinase-like_dom_sf"/>
</dbReference>
<dbReference type="SUPFAM" id="SSF48452">
    <property type="entry name" value="TPR-like"/>
    <property type="match status" value="3"/>
</dbReference>
<evidence type="ECO:0000313" key="15">
    <source>
        <dbReference type="Proteomes" id="UP000321917"/>
    </source>
</evidence>
<evidence type="ECO:0000313" key="13">
    <source>
        <dbReference type="EMBL" id="TWX72261.1"/>
    </source>
</evidence>
<keyword evidence="3" id="KW-0808">Transferase</keyword>
<keyword evidence="10" id="KW-0812">Transmembrane</keyword>
<keyword evidence="6" id="KW-0067">ATP-binding</keyword>
<accession>A0A5C6QUH3</accession>
<dbReference type="GO" id="GO:0004674">
    <property type="term" value="F:protein serine/threonine kinase activity"/>
    <property type="evidence" value="ECO:0007669"/>
    <property type="project" value="UniProtKB-KW"/>
</dbReference>
<evidence type="ECO:0000256" key="4">
    <source>
        <dbReference type="ARBA" id="ARBA00022741"/>
    </source>
</evidence>
<evidence type="ECO:0000256" key="9">
    <source>
        <dbReference type="PROSITE-ProRule" id="PRU00339"/>
    </source>
</evidence>
<dbReference type="PROSITE" id="PS50005">
    <property type="entry name" value="TPR"/>
    <property type="match status" value="3"/>
</dbReference>
<comment type="catalytic activity">
    <reaction evidence="8">
        <text>L-seryl-[protein] + ATP = O-phospho-L-seryl-[protein] + ADP + H(+)</text>
        <dbReference type="Rhea" id="RHEA:17989"/>
        <dbReference type="Rhea" id="RHEA-COMP:9863"/>
        <dbReference type="Rhea" id="RHEA-COMP:11604"/>
        <dbReference type="ChEBI" id="CHEBI:15378"/>
        <dbReference type="ChEBI" id="CHEBI:29999"/>
        <dbReference type="ChEBI" id="CHEBI:30616"/>
        <dbReference type="ChEBI" id="CHEBI:83421"/>
        <dbReference type="ChEBI" id="CHEBI:456216"/>
        <dbReference type="EC" id="2.7.11.1"/>
    </reaction>
</comment>
<dbReference type="InterPro" id="IPR008271">
    <property type="entry name" value="Ser/Thr_kinase_AS"/>
</dbReference>
<evidence type="ECO:0000256" key="10">
    <source>
        <dbReference type="SAM" id="Phobius"/>
    </source>
</evidence>
<evidence type="ECO:0000313" key="12">
    <source>
        <dbReference type="EMBL" id="TWX62407.1"/>
    </source>
</evidence>
<dbReference type="AlphaFoldDB" id="A0A5C6QUH3"/>
<reference evidence="13 15" key="1">
    <citation type="submission" date="2019-07" db="EMBL/GenBank/DDBJ databases">
        <title>Genomes of sea-ice associated Colwellia species.</title>
        <authorList>
            <person name="Bowman J.P."/>
        </authorList>
    </citation>
    <scope>NUCLEOTIDE SEQUENCE [LARGE SCALE GENOMIC DNA]</scope>
    <source>
        <strain evidence="12 14">ACAM 607</strain>
        <strain evidence="13 15">IC036</strain>
    </source>
</reference>
<feature type="repeat" description="TPR" evidence="9">
    <location>
        <begin position="660"/>
        <end position="693"/>
    </location>
</feature>
<dbReference type="Proteomes" id="UP000321525">
    <property type="component" value="Unassembled WGS sequence"/>
</dbReference>
<evidence type="ECO:0000256" key="1">
    <source>
        <dbReference type="ARBA" id="ARBA00012513"/>
    </source>
</evidence>
<dbReference type="Pfam" id="PF13432">
    <property type="entry name" value="TPR_16"/>
    <property type="match status" value="1"/>
</dbReference>
<organism evidence="13 15">
    <name type="scientific">Colwellia hornerae</name>
    <dbReference type="NCBI Taxonomy" id="89402"/>
    <lineage>
        <taxon>Bacteria</taxon>
        <taxon>Pseudomonadati</taxon>
        <taxon>Pseudomonadota</taxon>
        <taxon>Gammaproteobacteria</taxon>
        <taxon>Alteromonadales</taxon>
        <taxon>Colwelliaceae</taxon>
        <taxon>Colwellia</taxon>
    </lineage>
</organism>
<dbReference type="PANTHER" id="PTHR43895">
    <property type="entry name" value="CALCIUM/CALMODULIN-DEPENDENT PROTEIN KINASE KINASE-RELATED"/>
    <property type="match status" value="1"/>
</dbReference>
<feature type="transmembrane region" description="Helical" evidence="10">
    <location>
        <begin position="306"/>
        <end position="324"/>
    </location>
</feature>
<dbReference type="EC" id="2.7.11.1" evidence="1"/>
<keyword evidence="5 13" id="KW-0418">Kinase</keyword>
<dbReference type="GO" id="GO:0005524">
    <property type="term" value="F:ATP binding"/>
    <property type="evidence" value="ECO:0007669"/>
    <property type="project" value="UniProtKB-KW"/>
</dbReference>
<proteinExistence type="predicted"/>
<dbReference type="InterPro" id="IPR011990">
    <property type="entry name" value="TPR-like_helical_dom_sf"/>
</dbReference>
<sequence>MSDPKAPKLINSDDDQLNATQIIPLSKPLAAGECLVGRFEIESLQGQGRYGFVYRAYDKQLDTFIAIKVLNKSLSQDKQTIADFKKELLLVRQLSHPNIIRVHEYYQDEDVHFLTMDWISGSSLEEAIASKSLTIDQTYQIIEQLLDGLAFAEKAGVTHKDIKPENIMLDESGRLFIADFGLSAFNKESNADRVSGTPYYAPPEYLQTGKINLTTDLYAAGVVIFQLCCHCLPFSGHSIDEILQTKLLDKPKFKAVKEEFNFLKPWLLTLISPHPASRPDNIAQAQNKYISLLAEKDNQPISKQRLIVTVTSMILFFIIAVVLFTSRQTPIKANAVDHYAVAILPLQTQTGVFDQTFANYLNYQLTDIKNLRVIEQARLSQLLAQLGITPPIDDANMELISDLLQIDVLISPQTFIAGSEAKEIQFQLVSVDGYNIQRETLIKEPYNEKDWQEVTRHFVDKFTQRLDIEVNADKTIDIEENPLVDLFPIKALILKGEFEQAQQALKQILAREPSSAQTWLQQGELNLTIGLFMEAEQAYSQAIALSAANSYTAKLASARLNDLAGKVEQAQADYLTLVNAFPYNTELKMMLSEFYFFIEQHKKMEALLQDVVKIDPNHPSAWFMLGRVAFLQGDFEKALNEYFVKALVTAKKLKNRVQEGEALNAFGVVYEQLGETELAFDYYQQSLKIRKQLSNLADAATTMTNLAAMHLAVGQYQQTEQYLTESLAIYQTLDDQEGLSNTYNELGKLAEEQASYQTALENYRHALNIRVELNNLMLQAESMNNIGFTYFMLLDPEHALVYWRQSEQLYQQIQFPIGIIHVRQNLGQMELAKGNWRNAYHLFNNTLTDAEKLNITEESIVSRSYLTKLAFLQGNFYASIEELTATYQAAVKANDVRAMAEFGLWLADWSLQLGDQEQAIKHLANISDIVSTNGNKEHQAKFQFLKSHTKNSVSASLIRNENNLVLDHAHQSIYIRQLMYEAKQALRLGKKDINVYLTPLANVDFSLQQYQYIEYLELLAIQQYFAGAWLDLKGTLRSADILLRKMGDYWRSFQFDRLRAQLAIVNKQDPTKYYKKVTKKLTHLKANLPPEFSGKFIETQDYFELNDSLMELSRHDQ</sequence>
<dbReference type="PANTHER" id="PTHR43895:SF32">
    <property type="entry name" value="SERINE_THREONINE-PROTEIN KINASE CHK1"/>
    <property type="match status" value="1"/>
</dbReference>
<dbReference type="Pfam" id="PF00069">
    <property type="entry name" value="Pkinase"/>
    <property type="match status" value="1"/>
</dbReference>
<dbReference type="Pfam" id="PF13424">
    <property type="entry name" value="TPR_12"/>
    <property type="match status" value="2"/>
</dbReference>
<dbReference type="InterPro" id="IPR019734">
    <property type="entry name" value="TPR_rpt"/>
</dbReference>
<dbReference type="Gene3D" id="1.10.510.10">
    <property type="entry name" value="Transferase(Phosphotransferase) domain 1"/>
    <property type="match status" value="1"/>
</dbReference>
<dbReference type="RefSeq" id="WP_146797731.1">
    <property type="nucleotide sequence ID" value="NZ_VOLP01000004.1"/>
</dbReference>
<name>A0A5C6QUH3_9GAMM</name>
<keyword evidence="2" id="KW-0723">Serine/threonine-protein kinase</keyword>
<evidence type="ECO:0000313" key="14">
    <source>
        <dbReference type="Proteomes" id="UP000321525"/>
    </source>
</evidence>
<dbReference type="Gene3D" id="1.25.40.10">
    <property type="entry name" value="Tetratricopeptide repeat domain"/>
    <property type="match status" value="2"/>
</dbReference>
<dbReference type="CDD" id="cd14014">
    <property type="entry name" value="STKc_PknB_like"/>
    <property type="match status" value="1"/>
</dbReference>
<dbReference type="OrthoDB" id="9801841at2"/>
<keyword evidence="10" id="KW-1133">Transmembrane helix</keyword>
<dbReference type="PROSITE" id="PS50011">
    <property type="entry name" value="PROTEIN_KINASE_DOM"/>
    <property type="match status" value="1"/>
</dbReference>
<keyword evidence="9" id="KW-0802">TPR repeat</keyword>
<keyword evidence="14" id="KW-1185">Reference proteome</keyword>
<keyword evidence="10" id="KW-0472">Membrane</keyword>
<comment type="catalytic activity">
    <reaction evidence="7">
        <text>L-threonyl-[protein] + ATP = O-phospho-L-threonyl-[protein] + ADP + H(+)</text>
        <dbReference type="Rhea" id="RHEA:46608"/>
        <dbReference type="Rhea" id="RHEA-COMP:11060"/>
        <dbReference type="Rhea" id="RHEA-COMP:11605"/>
        <dbReference type="ChEBI" id="CHEBI:15378"/>
        <dbReference type="ChEBI" id="CHEBI:30013"/>
        <dbReference type="ChEBI" id="CHEBI:30616"/>
        <dbReference type="ChEBI" id="CHEBI:61977"/>
        <dbReference type="ChEBI" id="CHEBI:456216"/>
        <dbReference type="EC" id="2.7.11.1"/>
    </reaction>
</comment>
<evidence type="ECO:0000256" key="8">
    <source>
        <dbReference type="ARBA" id="ARBA00048679"/>
    </source>
</evidence>
<evidence type="ECO:0000256" key="2">
    <source>
        <dbReference type="ARBA" id="ARBA00022527"/>
    </source>
</evidence>
<evidence type="ECO:0000259" key="11">
    <source>
        <dbReference type="PROSITE" id="PS50011"/>
    </source>
</evidence>
<protein>
    <recommendedName>
        <fullName evidence="1">non-specific serine/threonine protein kinase</fullName>
        <ecNumber evidence="1">2.7.11.1</ecNumber>
    </recommendedName>
</protein>
<evidence type="ECO:0000256" key="5">
    <source>
        <dbReference type="ARBA" id="ARBA00022777"/>
    </source>
</evidence>
<feature type="domain" description="Protein kinase" evidence="11">
    <location>
        <begin position="39"/>
        <end position="290"/>
    </location>
</feature>
<dbReference type="Proteomes" id="UP000321917">
    <property type="component" value="Unassembled WGS sequence"/>
</dbReference>
<dbReference type="EMBL" id="VOLR01000003">
    <property type="protein sequence ID" value="TWX62407.1"/>
    <property type="molecule type" value="Genomic_DNA"/>
</dbReference>
<comment type="caution">
    <text evidence="13">The sequence shown here is derived from an EMBL/GenBank/DDBJ whole genome shotgun (WGS) entry which is preliminary data.</text>
</comment>
<dbReference type="PROSITE" id="PS00108">
    <property type="entry name" value="PROTEIN_KINASE_ST"/>
    <property type="match status" value="1"/>
</dbReference>
<dbReference type="EMBL" id="VOLQ01000001">
    <property type="protein sequence ID" value="TWX72261.1"/>
    <property type="molecule type" value="Genomic_DNA"/>
</dbReference>